<dbReference type="GO" id="GO:0016747">
    <property type="term" value="F:acyltransferase activity, transferring groups other than amino-acyl groups"/>
    <property type="evidence" value="ECO:0007669"/>
    <property type="project" value="TreeGrafter"/>
</dbReference>
<dbReference type="PATRIC" id="fig|1035195.3.peg.464"/>
<protein>
    <submittedName>
        <fullName evidence="2">Putative esterase</fullName>
    </submittedName>
</protein>
<dbReference type="PANTHER" id="PTHR48098:SF1">
    <property type="entry name" value="DIACYLGLYCEROL ACYLTRANSFERASE_MYCOLYLTRANSFERASE AG85A"/>
    <property type="match status" value="1"/>
</dbReference>
<evidence type="ECO:0000313" key="2">
    <source>
        <dbReference type="EMBL" id="EKX91671.1"/>
    </source>
</evidence>
<dbReference type="OrthoDB" id="4510758at2"/>
<dbReference type="InterPro" id="IPR000801">
    <property type="entry name" value="Esterase-like"/>
</dbReference>
<keyword evidence="3" id="KW-1185">Reference proteome</keyword>
<dbReference type="eggNOG" id="COG0627">
    <property type="taxonomic scope" value="Bacteria"/>
</dbReference>
<evidence type="ECO:0000313" key="3">
    <source>
        <dbReference type="Proteomes" id="UP000010445"/>
    </source>
</evidence>
<dbReference type="AlphaFoldDB" id="L1ML60"/>
<dbReference type="Gene3D" id="3.40.50.1820">
    <property type="entry name" value="alpha/beta hydrolase"/>
    <property type="match status" value="1"/>
</dbReference>
<dbReference type="HOGENOM" id="CLU_026624_0_2_11"/>
<gene>
    <name evidence="2" type="ORF">HMPREF9997_00512</name>
</gene>
<dbReference type="InterPro" id="IPR029058">
    <property type="entry name" value="AB_hydrolase_fold"/>
</dbReference>
<sequence>MLLTAALAPSATAGPKTAVEQAGNASQATVTIGERAVDPAPLWREKVAEHPDRVKEMWAYSPSMDRHVPLFVITPKDNSQPRPTIYLLNGADGGEGKANWVMQTDIVDFYMDKNVNVVIPMSGQYSYYTDWVSENANLGGKQTWETFLTKELPGPLEKTLKASNQRAIAGMSMTATTSLLYAEHHPGFYDAVGSFSGCAQTSEGPALEYVRTVLNRGKATPEEMWGPVGTETWAYNDALINAEKLRGTPMYVSNGSGVAGQSDMVSSPHMHGDLGFAAGTVIIGGAIEGATNLCTHDLKARLDAAGIGADWNFHPTGTHSWGYWQDDLRGSWPTFARAFGMQP</sequence>
<name>L1ML60_9CORY</name>
<reference evidence="2 3" key="1">
    <citation type="submission" date="2012-05" db="EMBL/GenBank/DDBJ databases">
        <authorList>
            <person name="Weinstock G."/>
            <person name="Sodergren E."/>
            <person name="Lobos E.A."/>
            <person name="Fulton L."/>
            <person name="Fulton R."/>
            <person name="Courtney L."/>
            <person name="Fronick C."/>
            <person name="O'Laughlin M."/>
            <person name="Godfrey J."/>
            <person name="Wilson R.M."/>
            <person name="Miner T."/>
            <person name="Farmer C."/>
            <person name="Delehaunty K."/>
            <person name="Cordes M."/>
            <person name="Minx P."/>
            <person name="Tomlinson C."/>
            <person name="Chen J."/>
            <person name="Wollam A."/>
            <person name="Pepin K.H."/>
            <person name="Bhonagiri V."/>
            <person name="Zhang X."/>
            <person name="Suruliraj S."/>
            <person name="Warren W."/>
            <person name="Mitreva M."/>
            <person name="Mardis E.R."/>
            <person name="Wilson R.K."/>
        </authorList>
    </citation>
    <scope>NUCLEOTIDE SEQUENCE [LARGE SCALE GENOMIC DNA]</scope>
    <source>
        <strain evidence="2 3">F0235</strain>
    </source>
</reference>
<proteinExistence type="predicted"/>
<dbReference type="PANTHER" id="PTHR48098">
    <property type="entry name" value="ENTEROCHELIN ESTERASE-RELATED"/>
    <property type="match status" value="1"/>
</dbReference>
<dbReference type="SUPFAM" id="SSF53474">
    <property type="entry name" value="alpha/beta-Hydrolases"/>
    <property type="match status" value="1"/>
</dbReference>
<dbReference type="STRING" id="1035195.HMPREF9997_00512"/>
<dbReference type="InterPro" id="IPR050583">
    <property type="entry name" value="Mycobacterial_A85_antigen"/>
</dbReference>
<feature type="region of interest" description="Disordered" evidence="1">
    <location>
        <begin position="1"/>
        <end position="25"/>
    </location>
</feature>
<feature type="compositionally biased region" description="Low complexity" evidence="1">
    <location>
        <begin position="1"/>
        <end position="13"/>
    </location>
</feature>
<dbReference type="RefSeq" id="WP_006062762.1">
    <property type="nucleotide sequence ID" value="NZ_KB290827.1"/>
</dbReference>
<dbReference type="Proteomes" id="UP000010445">
    <property type="component" value="Unassembled WGS sequence"/>
</dbReference>
<comment type="caution">
    <text evidence="2">The sequence shown here is derived from an EMBL/GenBank/DDBJ whole genome shotgun (WGS) entry which is preliminary data.</text>
</comment>
<dbReference type="EMBL" id="AMEM01000010">
    <property type="protein sequence ID" value="EKX91671.1"/>
    <property type="molecule type" value="Genomic_DNA"/>
</dbReference>
<organism evidence="2 3">
    <name type="scientific">Corynebacterium durum F0235</name>
    <dbReference type="NCBI Taxonomy" id="1035195"/>
    <lineage>
        <taxon>Bacteria</taxon>
        <taxon>Bacillati</taxon>
        <taxon>Actinomycetota</taxon>
        <taxon>Actinomycetes</taxon>
        <taxon>Mycobacteriales</taxon>
        <taxon>Corynebacteriaceae</taxon>
        <taxon>Corynebacterium</taxon>
    </lineage>
</organism>
<dbReference type="Pfam" id="PF00756">
    <property type="entry name" value="Esterase"/>
    <property type="match status" value="1"/>
</dbReference>
<accession>L1ML60</accession>
<evidence type="ECO:0000256" key="1">
    <source>
        <dbReference type="SAM" id="MobiDB-lite"/>
    </source>
</evidence>